<protein>
    <submittedName>
        <fullName evidence="1">Uncharacterized protein</fullName>
    </submittedName>
</protein>
<gene>
    <name evidence="1" type="ORF">EXIGLDRAFT_737423</name>
</gene>
<name>A0A165IZZ0_EXIGL</name>
<organism evidence="1 2">
    <name type="scientific">Exidia glandulosa HHB12029</name>
    <dbReference type="NCBI Taxonomy" id="1314781"/>
    <lineage>
        <taxon>Eukaryota</taxon>
        <taxon>Fungi</taxon>
        <taxon>Dikarya</taxon>
        <taxon>Basidiomycota</taxon>
        <taxon>Agaricomycotina</taxon>
        <taxon>Agaricomycetes</taxon>
        <taxon>Auriculariales</taxon>
        <taxon>Exidiaceae</taxon>
        <taxon>Exidia</taxon>
    </lineage>
</organism>
<evidence type="ECO:0000313" key="1">
    <source>
        <dbReference type="EMBL" id="KZV94120.1"/>
    </source>
</evidence>
<dbReference type="EMBL" id="KV425978">
    <property type="protein sequence ID" value="KZV94120.1"/>
    <property type="molecule type" value="Genomic_DNA"/>
</dbReference>
<dbReference type="InParanoid" id="A0A165IZZ0"/>
<proteinExistence type="predicted"/>
<dbReference type="Proteomes" id="UP000077266">
    <property type="component" value="Unassembled WGS sequence"/>
</dbReference>
<evidence type="ECO:0000313" key="2">
    <source>
        <dbReference type="Proteomes" id="UP000077266"/>
    </source>
</evidence>
<dbReference type="AlphaFoldDB" id="A0A165IZZ0"/>
<reference evidence="1 2" key="1">
    <citation type="journal article" date="2016" name="Mol. Biol. Evol.">
        <title>Comparative Genomics of Early-Diverging Mushroom-Forming Fungi Provides Insights into the Origins of Lignocellulose Decay Capabilities.</title>
        <authorList>
            <person name="Nagy L.G."/>
            <person name="Riley R."/>
            <person name="Tritt A."/>
            <person name="Adam C."/>
            <person name="Daum C."/>
            <person name="Floudas D."/>
            <person name="Sun H."/>
            <person name="Yadav J.S."/>
            <person name="Pangilinan J."/>
            <person name="Larsson K.H."/>
            <person name="Matsuura K."/>
            <person name="Barry K."/>
            <person name="Labutti K."/>
            <person name="Kuo R."/>
            <person name="Ohm R.A."/>
            <person name="Bhattacharya S.S."/>
            <person name="Shirouzu T."/>
            <person name="Yoshinaga Y."/>
            <person name="Martin F.M."/>
            <person name="Grigoriev I.V."/>
            <person name="Hibbett D.S."/>
        </authorList>
    </citation>
    <scope>NUCLEOTIDE SEQUENCE [LARGE SCALE GENOMIC DNA]</scope>
    <source>
        <strain evidence="1 2">HHB12029</strain>
    </source>
</reference>
<keyword evidence="2" id="KW-1185">Reference proteome</keyword>
<accession>A0A165IZZ0</accession>
<sequence>MKRDARTAQLREDNFVVKLTVEQFEEKFYKPYLPDFDLKDCLLASDEYAGAVRAIRAAERSSKSSTVLEKAAYHPVCAILNKMCDKYASTRYVPDEDRIHAVQASAQAR</sequence>